<comment type="caution">
    <text evidence="2">The sequence shown here is derived from an EMBL/GenBank/DDBJ whole genome shotgun (WGS) entry which is preliminary data.</text>
</comment>
<evidence type="ECO:0000256" key="1">
    <source>
        <dbReference type="SAM" id="Phobius"/>
    </source>
</evidence>
<sequence length="213" mass="22296">MIHSREPWQVRVRALLLTLATLGVLAGCVQAVRRGAARSSEVGTLGFAELLVAACAGLVVLAVAWLCVLVLVATVPLLRHPTIRRTPSRTPGRVATLVAAACGLGLAITPATAQESRTDVGRTVSTVSVLHGLPLPSRPVADDRSRRHVVRPGDSLWSIAAGELGPSATPAEVDTRWRHIHAANVAAIGRDPDLIHPGTVVSFPSTPSRKGPS</sequence>
<evidence type="ECO:0000313" key="2">
    <source>
        <dbReference type="EMBL" id="MDP9824170.1"/>
    </source>
</evidence>
<dbReference type="PROSITE" id="PS51257">
    <property type="entry name" value="PROKAR_LIPOPROTEIN"/>
    <property type="match status" value="1"/>
</dbReference>
<accession>A0ABT9NUR1</accession>
<keyword evidence="1" id="KW-0472">Membrane</keyword>
<protein>
    <submittedName>
        <fullName evidence="2">Nucleoid-associated protein YgaU</fullName>
    </submittedName>
</protein>
<keyword evidence="3" id="KW-1185">Reference proteome</keyword>
<name>A0ABT9NUR1_9ACTN</name>
<dbReference type="EMBL" id="JAUSQM010000001">
    <property type="protein sequence ID" value="MDP9824170.1"/>
    <property type="molecule type" value="Genomic_DNA"/>
</dbReference>
<organism evidence="2 3">
    <name type="scientific">Nocardioides massiliensis</name>
    <dbReference type="NCBI Taxonomy" id="1325935"/>
    <lineage>
        <taxon>Bacteria</taxon>
        <taxon>Bacillati</taxon>
        <taxon>Actinomycetota</taxon>
        <taxon>Actinomycetes</taxon>
        <taxon>Propionibacteriales</taxon>
        <taxon>Nocardioidaceae</taxon>
        <taxon>Nocardioides</taxon>
    </lineage>
</organism>
<dbReference type="CDD" id="cd00118">
    <property type="entry name" value="LysM"/>
    <property type="match status" value="1"/>
</dbReference>
<dbReference type="Proteomes" id="UP001240447">
    <property type="component" value="Unassembled WGS sequence"/>
</dbReference>
<feature type="transmembrane region" description="Helical" evidence="1">
    <location>
        <begin position="94"/>
        <end position="113"/>
    </location>
</feature>
<proteinExistence type="predicted"/>
<evidence type="ECO:0000313" key="3">
    <source>
        <dbReference type="Proteomes" id="UP001240447"/>
    </source>
</evidence>
<dbReference type="InterPro" id="IPR036779">
    <property type="entry name" value="LysM_dom_sf"/>
</dbReference>
<gene>
    <name evidence="2" type="ORF">J2S59_003979</name>
</gene>
<feature type="transmembrane region" description="Helical" evidence="1">
    <location>
        <begin position="47"/>
        <end position="73"/>
    </location>
</feature>
<dbReference type="InterPro" id="IPR018392">
    <property type="entry name" value="LysM"/>
</dbReference>
<keyword evidence="1" id="KW-0812">Transmembrane</keyword>
<keyword evidence="1" id="KW-1133">Transmembrane helix</keyword>
<dbReference type="RefSeq" id="WP_068120826.1">
    <property type="nucleotide sequence ID" value="NZ_CCXJ01000311.1"/>
</dbReference>
<reference evidence="2 3" key="1">
    <citation type="submission" date="2023-07" db="EMBL/GenBank/DDBJ databases">
        <title>Sequencing the genomes of 1000 actinobacteria strains.</title>
        <authorList>
            <person name="Klenk H.-P."/>
        </authorList>
    </citation>
    <scope>NUCLEOTIDE SEQUENCE [LARGE SCALE GENOMIC DNA]</scope>
    <source>
        <strain evidence="2 3">GD13</strain>
    </source>
</reference>
<dbReference type="Gene3D" id="3.10.350.10">
    <property type="entry name" value="LysM domain"/>
    <property type="match status" value="1"/>
</dbReference>